<dbReference type="STRING" id="180498.A0A067JZ99"/>
<evidence type="ECO:0000259" key="3">
    <source>
        <dbReference type="Pfam" id="PF22910"/>
    </source>
</evidence>
<feature type="region of interest" description="Disordered" evidence="1">
    <location>
        <begin position="58"/>
        <end position="78"/>
    </location>
</feature>
<name>A0A067JZ99_JATCU</name>
<feature type="region of interest" description="Disordered" evidence="1">
    <location>
        <begin position="137"/>
        <end position="161"/>
    </location>
</feature>
<evidence type="ECO:0000313" key="5">
    <source>
        <dbReference type="Proteomes" id="UP000027138"/>
    </source>
</evidence>
<feature type="compositionally biased region" description="Basic and acidic residues" evidence="1">
    <location>
        <begin position="569"/>
        <end position="583"/>
    </location>
</feature>
<dbReference type="InterPro" id="IPR055126">
    <property type="entry name" value="EDR4-like_N"/>
</dbReference>
<feature type="region of interest" description="Disordered" evidence="1">
    <location>
        <begin position="569"/>
        <end position="602"/>
    </location>
</feature>
<protein>
    <submittedName>
        <fullName evidence="4">Uncharacterized protein</fullName>
    </submittedName>
</protein>
<dbReference type="Proteomes" id="UP000027138">
    <property type="component" value="Unassembled WGS sequence"/>
</dbReference>
<evidence type="ECO:0000256" key="1">
    <source>
        <dbReference type="SAM" id="MobiDB-lite"/>
    </source>
</evidence>
<dbReference type="AlphaFoldDB" id="A0A067JZ99"/>
<dbReference type="InterPro" id="IPR021480">
    <property type="entry name" value="Zinc_ribbon_12"/>
</dbReference>
<dbReference type="Pfam" id="PF22910">
    <property type="entry name" value="EDR4-like_1st"/>
    <property type="match status" value="1"/>
</dbReference>
<keyword evidence="5" id="KW-1185">Reference proteome</keyword>
<organism evidence="4 5">
    <name type="scientific">Jatropha curcas</name>
    <name type="common">Barbados nut</name>
    <dbReference type="NCBI Taxonomy" id="180498"/>
    <lineage>
        <taxon>Eukaryota</taxon>
        <taxon>Viridiplantae</taxon>
        <taxon>Streptophyta</taxon>
        <taxon>Embryophyta</taxon>
        <taxon>Tracheophyta</taxon>
        <taxon>Spermatophyta</taxon>
        <taxon>Magnoliopsida</taxon>
        <taxon>eudicotyledons</taxon>
        <taxon>Gunneridae</taxon>
        <taxon>Pentapetalae</taxon>
        <taxon>rosids</taxon>
        <taxon>fabids</taxon>
        <taxon>Malpighiales</taxon>
        <taxon>Euphorbiaceae</taxon>
        <taxon>Crotonoideae</taxon>
        <taxon>Jatropheae</taxon>
        <taxon>Jatropha</taxon>
    </lineage>
</organism>
<feature type="domain" description="Enhanced disease resistance 4-like N-terminal" evidence="3">
    <location>
        <begin position="6"/>
        <end position="39"/>
    </location>
</feature>
<feature type="region of interest" description="Disordered" evidence="1">
    <location>
        <begin position="520"/>
        <end position="539"/>
    </location>
</feature>
<dbReference type="GO" id="GO:1900150">
    <property type="term" value="P:regulation of defense response to fungus"/>
    <property type="evidence" value="ECO:0007669"/>
    <property type="project" value="InterPro"/>
</dbReference>
<dbReference type="InterPro" id="IPR040244">
    <property type="entry name" value="EDR4-like"/>
</dbReference>
<dbReference type="Pfam" id="PF11331">
    <property type="entry name" value="Zn_ribbon_12"/>
    <property type="match status" value="1"/>
</dbReference>
<dbReference type="EMBL" id="KK914993">
    <property type="protein sequence ID" value="KDP25325.1"/>
    <property type="molecule type" value="Genomic_DNA"/>
</dbReference>
<dbReference type="PANTHER" id="PTHR31105">
    <property type="entry name" value="EXTRA-LARGE G-PROTEIN-LIKE"/>
    <property type="match status" value="1"/>
</dbReference>
<dbReference type="PANTHER" id="PTHR31105:SF42">
    <property type="entry name" value="OS02G0258300 PROTEIN"/>
    <property type="match status" value="1"/>
</dbReference>
<evidence type="ECO:0000313" key="4">
    <source>
        <dbReference type="EMBL" id="KDP25325.1"/>
    </source>
</evidence>
<feature type="domain" description="Probable zinc-ribbon" evidence="2">
    <location>
        <begin position="459"/>
        <end position="501"/>
    </location>
</feature>
<gene>
    <name evidence="4" type="ORF">JCGZ_20481</name>
</gene>
<reference evidence="4 5" key="1">
    <citation type="journal article" date="2014" name="PLoS ONE">
        <title>Global Analysis of Gene Expression Profiles in Physic Nut (Jatropha curcas L.) Seedlings Exposed to Salt Stress.</title>
        <authorList>
            <person name="Zhang L."/>
            <person name="Zhang C."/>
            <person name="Wu P."/>
            <person name="Chen Y."/>
            <person name="Li M."/>
            <person name="Jiang H."/>
            <person name="Wu G."/>
        </authorList>
    </citation>
    <scope>NUCLEOTIDE SEQUENCE [LARGE SCALE GENOMIC DNA]</scope>
    <source>
        <strain evidence="5">cv. GZQX0401</strain>
        <tissue evidence="4">Young leaves</tissue>
    </source>
</reference>
<sequence length="883" mass="99472">MAEGSKVRLVRCPKCDNLLPELPNFSVYQCGGCGALLRAKKKVSLEKERDKQDFEKLETLSEAERESSDGGFPDKRKEGVFGERTVNLISGSRTQNKDISIDNINRIAKDEIVGYQNGAQKGIGYNDRHRLPLKHPIGNWVSDGDNETNMSRSEPVNSSKAKDIAEVSAHFKGSARPLRSKAWGLDGDGLERPYGNFKTAIDPNPYSHFAYPDEGPSNYYSRSPTNGYGNSYTDLEQYRAELLWKLDELNEQIRRSDSVSEKKREGSLVGVKLAPPGYKVPVKTLVPDHEHAPISPHFDQFQNNSHDIDSHDVYFPPKHLMNDFPVYNGPTQLQMLRVNSHQPLGQYRAQPQFASYPRGMLYQESTSCDCFHCYHKNQQISSQNQNFMEDPINSNFNRHVNPITFGSKNLNPPPLCSQDPQSHAIWPSDISDMDVLYQSAPRTTVVASRRNRRLCHPVAGGAPFVTCCSCFELLKLPRKLKIRENNQQKLQCGACSIVYLLEIRNKQLLISVLEQNNQKMGDANDGSREVSKKVFSSPDGGVSTEGMNFSVDFDSPGYDFHSTDFERNIQSDVKEPNSSEYKKRQGLSSLSSVSSNEEESLDSMTIQRDFSYFPELHKKDNTSPTFSGSPLVEHLYDASSDHGVNRYEEGNKINRTEPEKFFLDNSTSPQNLVKYASSETEVEVSFNEYLNTSLSQDSMEVSKEERRSRVNKGTEPYLVGLLKKSFRDFSRPDQHMEEEEANVFVNGQPIPDSMVKSAEKLAGPIHPGDYWYDVQAGFWGLMGQPCLGIIPPFIKEFNYPMKENCGAGNTGVFVNGRELNQKDLDLLAGRGLPTTKDKFYKIEISGRVIDKESGKELKSLGKLAPTIQKLNRGFGMKVPKKRV</sequence>
<feature type="compositionally biased region" description="Polar residues" evidence="1">
    <location>
        <begin position="147"/>
        <end position="159"/>
    </location>
</feature>
<accession>A0A067JZ99</accession>
<evidence type="ECO:0000259" key="2">
    <source>
        <dbReference type="Pfam" id="PF11331"/>
    </source>
</evidence>
<proteinExistence type="predicted"/>
<dbReference type="OrthoDB" id="2020426at2759"/>